<name>A0A0L6V339_9BASI</name>
<evidence type="ECO:0000313" key="1">
    <source>
        <dbReference type="EMBL" id="KNZ54912.1"/>
    </source>
</evidence>
<dbReference type="PANTHER" id="PTHR46177:SF1">
    <property type="entry name" value="INTEGRASE CATALYTIC DOMAIN-CONTAINING PROTEIN"/>
    <property type="match status" value="1"/>
</dbReference>
<dbReference type="VEuPathDB" id="FungiDB:VP01_2818g3"/>
<dbReference type="AlphaFoldDB" id="A0A0L6V339"/>
<dbReference type="Proteomes" id="UP000037035">
    <property type="component" value="Unassembled WGS sequence"/>
</dbReference>
<proteinExistence type="predicted"/>
<evidence type="ECO:0000313" key="2">
    <source>
        <dbReference type="Proteomes" id="UP000037035"/>
    </source>
</evidence>
<organism evidence="1 2">
    <name type="scientific">Puccinia sorghi</name>
    <dbReference type="NCBI Taxonomy" id="27349"/>
    <lineage>
        <taxon>Eukaryota</taxon>
        <taxon>Fungi</taxon>
        <taxon>Dikarya</taxon>
        <taxon>Basidiomycota</taxon>
        <taxon>Pucciniomycotina</taxon>
        <taxon>Pucciniomycetes</taxon>
        <taxon>Pucciniales</taxon>
        <taxon>Pucciniaceae</taxon>
        <taxon>Puccinia</taxon>
    </lineage>
</organism>
<protein>
    <submittedName>
        <fullName evidence="1">Uncharacterized protein</fullName>
    </submittedName>
</protein>
<dbReference type="OrthoDB" id="5946233at2759"/>
<gene>
    <name evidence="1" type="ORF">VP01_2818g3</name>
</gene>
<dbReference type="PANTHER" id="PTHR46177">
    <property type="entry name" value="INTEGRASE CATALYTIC DOMAIN-CONTAINING PROTEIN"/>
    <property type="match status" value="1"/>
</dbReference>
<comment type="caution">
    <text evidence="1">The sequence shown here is derived from an EMBL/GenBank/DDBJ whole genome shotgun (WGS) entry which is preliminary data.</text>
</comment>
<keyword evidence="2" id="KW-1185">Reference proteome</keyword>
<accession>A0A0L6V339</accession>
<reference evidence="1 2" key="1">
    <citation type="submission" date="2015-08" db="EMBL/GenBank/DDBJ databases">
        <title>Next Generation Sequencing and Analysis of the Genome of Puccinia sorghi L Schw, the Causal Agent of Maize Common Rust.</title>
        <authorList>
            <person name="Rochi L."/>
            <person name="Burguener G."/>
            <person name="Darino M."/>
            <person name="Turjanski A."/>
            <person name="Kreff E."/>
            <person name="Dieguez M.J."/>
            <person name="Sacco F."/>
        </authorList>
    </citation>
    <scope>NUCLEOTIDE SEQUENCE [LARGE SCALE GENOMIC DNA]</scope>
    <source>
        <strain evidence="1 2">RO10H11247</strain>
    </source>
</reference>
<sequence length="200" mass="23064">MMWKVEKSLDKRMRTILARQYSIQIPQYKLIHFPSFPNLQMLCIFYIWSKSHLVIRILGMFVHVTNTDPRHIGVYFLQIALSTGGIPQRFTSDYGYETVDMATWQISIQKNAFHPQHNCSIIGKILTQIENGIYDPDDTLHKLLFNPACKFGLISKIIIKSRETTPSQPQLLSLHTLHTVLQNILAPPINCVTIQTLKQC</sequence>
<dbReference type="EMBL" id="LAVV01007744">
    <property type="protein sequence ID" value="KNZ54912.1"/>
    <property type="molecule type" value="Genomic_DNA"/>
</dbReference>